<keyword evidence="3" id="KW-1185">Reference proteome</keyword>
<feature type="transmembrane region" description="Helical" evidence="1">
    <location>
        <begin position="28"/>
        <end position="49"/>
    </location>
</feature>
<organism evidence="2 3">
    <name type="scientific">Corynebacterium efficiens (strain DSM 44549 / YS-314 / AJ 12310 / JCM 11189 / NBRC 100395)</name>
    <dbReference type="NCBI Taxonomy" id="196164"/>
    <lineage>
        <taxon>Bacteria</taxon>
        <taxon>Bacillati</taxon>
        <taxon>Actinomycetota</taxon>
        <taxon>Actinomycetes</taxon>
        <taxon>Mycobacteriales</taxon>
        <taxon>Corynebacteriaceae</taxon>
        <taxon>Corynebacterium</taxon>
    </lineage>
</organism>
<dbReference type="NCBIfam" id="TIGR04088">
    <property type="entry name" value="cognate_SipW"/>
    <property type="match status" value="1"/>
</dbReference>
<keyword evidence="1" id="KW-0812">Transmembrane</keyword>
<proteinExistence type="predicted"/>
<protein>
    <recommendedName>
        <fullName evidence="4">SipW-cognate class signal peptide</fullName>
    </recommendedName>
</protein>
<dbReference type="EMBL" id="BA000035">
    <property type="protein sequence ID" value="BAC19443.1"/>
    <property type="molecule type" value="Genomic_DNA"/>
</dbReference>
<evidence type="ECO:0000256" key="1">
    <source>
        <dbReference type="SAM" id="Phobius"/>
    </source>
</evidence>
<dbReference type="Proteomes" id="UP000001409">
    <property type="component" value="Chromosome"/>
</dbReference>
<dbReference type="InterPro" id="IPR023833">
    <property type="entry name" value="Signal_pept_SipW-depend-type"/>
</dbReference>
<keyword evidence="1" id="KW-0472">Membrane</keyword>
<evidence type="ECO:0008006" key="4">
    <source>
        <dbReference type="Google" id="ProtNLM"/>
    </source>
</evidence>
<dbReference type="KEGG" id="cef:CE2633"/>
<evidence type="ECO:0000313" key="3">
    <source>
        <dbReference type="Proteomes" id="UP000001409"/>
    </source>
</evidence>
<keyword evidence="1" id="KW-1133">Transmembrane helix</keyword>
<sequence>MWMSVVLSGFSTSDQQTGRTMGQISRRLRAGAAGGAVLGLGAVVTLAAWSDVQTFEGSFQAGSFGILGSADGVTWSNNTDTPLELTFAGSDNLVPGTAVYAGYHLKNIGTIPAHITYSVTAQGALTLDTDLTYQLVRTAGPLCDATAVAGGTAVTAGEEFTLGAEATQAYCLEVTLSGDYGEDLAESSAVTWRFDAVQ</sequence>
<dbReference type="STRING" id="196164.gene:10743080"/>
<accession>Q8FM74</accession>
<dbReference type="HOGENOM" id="CLU_1376153_0_0_11"/>
<evidence type="ECO:0000313" key="2">
    <source>
        <dbReference type="EMBL" id="BAC19443.1"/>
    </source>
</evidence>
<name>Q8FM74_COREF</name>
<dbReference type="AlphaFoldDB" id="Q8FM74"/>
<reference evidence="2 3" key="1">
    <citation type="journal article" date="2003" name="Genome Res.">
        <title>Comparative complete genome sequence analysis of the amino acid replacements responsible for the thermostability of Corynebacterium efficiens.</title>
        <authorList>
            <person name="Nishio Y."/>
            <person name="Nakamura Y."/>
            <person name="Kawarabayasi Y."/>
            <person name="Usuda Y."/>
            <person name="Kimura E."/>
            <person name="Sugimoto S."/>
            <person name="Matsui K."/>
            <person name="Yamagishi A."/>
            <person name="Kikuchi H."/>
            <person name="Ikeo K."/>
            <person name="Gojobori T."/>
        </authorList>
    </citation>
    <scope>NUCLEOTIDE SEQUENCE [LARGE SCALE GENOMIC DNA]</scope>
    <source>
        <strain evidence="3">DSM 44549 / YS-314 / AJ 12310 / JCM 11189 / NBRC 100395</strain>
    </source>
</reference>
<dbReference type="eggNOG" id="ENOG50346F9">
    <property type="taxonomic scope" value="Bacteria"/>
</dbReference>